<comment type="caution">
    <text evidence="2">The sequence shown here is derived from an EMBL/GenBank/DDBJ whole genome shotgun (WGS) entry which is preliminary data.</text>
</comment>
<organism evidence="2 3">
    <name type="scientific">Bacillus swezeyi</name>
    <dbReference type="NCBI Taxonomy" id="1925020"/>
    <lineage>
        <taxon>Bacteria</taxon>
        <taxon>Bacillati</taxon>
        <taxon>Bacillota</taxon>
        <taxon>Bacilli</taxon>
        <taxon>Bacillales</taxon>
        <taxon>Bacillaceae</taxon>
        <taxon>Bacillus</taxon>
    </lineage>
</organism>
<dbReference type="AlphaFoldDB" id="A0A5M8RRB0"/>
<keyword evidence="1" id="KW-1133">Transmembrane helix</keyword>
<reference evidence="2 3" key="1">
    <citation type="submission" date="2018-08" db="EMBL/GenBank/DDBJ databases">
        <title>Bacillus phenotypic plasticity.</title>
        <authorList>
            <person name="Hurtado E."/>
        </authorList>
    </citation>
    <scope>NUCLEOTIDE SEQUENCE [LARGE SCALE GENOMIC DNA]</scope>
    <source>
        <strain evidence="2 3">427</strain>
    </source>
</reference>
<sequence length="87" mass="9691">MGEYSSKVKEPTIVKVIHYVTLIGIILLIIPAGLNPMYFNIGFVLFGINLAFRSTVLLKSNKKGEFTFTLIACLFLIGFGLFRLFSA</sequence>
<evidence type="ECO:0000313" key="3">
    <source>
        <dbReference type="Proteomes" id="UP000324326"/>
    </source>
</evidence>
<feature type="transmembrane region" description="Helical" evidence="1">
    <location>
        <begin position="12"/>
        <end position="31"/>
    </location>
</feature>
<feature type="transmembrane region" description="Helical" evidence="1">
    <location>
        <begin position="37"/>
        <end position="54"/>
    </location>
</feature>
<gene>
    <name evidence="2" type="ORF">DX927_06025</name>
</gene>
<dbReference type="EMBL" id="QSND01000002">
    <property type="protein sequence ID" value="KAA6450431.1"/>
    <property type="molecule type" value="Genomic_DNA"/>
</dbReference>
<feature type="transmembrane region" description="Helical" evidence="1">
    <location>
        <begin position="66"/>
        <end position="85"/>
    </location>
</feature>
<evidence type="ECO:0000256" key="1">
    <source>
        <dbReference type="SAM" id="Phobius"/>
    </source>
</evidence>
<protein>
    <submittedName>
        <fullName evidence="2">Uncharacterized protein</fullName>
    </submittedName>
</protein>
<proteinExistence type="predicted"/>
<keyword evidence="1" id="KW-0472">Membrane</keyword>
<dbReference type="Proteomes" id="UP000324326">
    <property type="component" value="Unassembled WGS sequence"/>
</dbReference>
<accession>A0A5M8RRB0</accession>
<keyword evidence="1" id="KW-0812">Transmembrane</keyword>
<name>A0A5M8RRB0_9BACI</name>
<dbReference type="RefSeq" id="WP_148956416.1">
    <property type="nucleotide sequence ID" value="NZ_QSND01000002.1"/>
</dbReference>
<evidence type="ECO:0000313" key="2">
    <source>
        <dbReference type="EMBL" id="KAA6450431.1"/>
    </source>
</evidence>